<gene>
    <name evidence="7" type="ORF">SO802_019315</name>
</gene>
<comment type="subcellular location">
    <subcellularLocation>
        <location evidence="1">Nucleus</location>
    </subcellularLocation>
</comment>
<dbReference type="PANTHER" id="PTHR10126">
    <property type="entry name" value="TATA-BOX BINDING PROTEIN"/>
    <property type="match status" value="1"/>
</dbReference>
<dbReference type="SUPFAM" id="SSF55945">
    <property type="entry name" value="TATA-box binding protein-like"/>
    <property type="match status" value="1"/>
</dbReference>
<keyword evidence="6" id="KW-0812">Transmembrane</keyword>
<keyword evidence="8" id="KW-1185">Reference proteome</keyword>
<evidence type="ECO:0000256" key="2">
    <source>
        <dbReference type="ARBA" id="ARBA00005560"/>
    </source>
</evidence>
<dbReference type="PRINTS" id="PR00686">
    <property type="entry name" value="TIFACTORIID"/>
</dbReference>
<comment type="caution">
    <text evidence="7">The sequence shown here is derived from an EMBL/GenBank/DDBJ whole genome shotgun (WGS) entry which is preliminary data.</text>
</comment>
<comment type="similarity">
    <text evidence="2">Belongs to the TBP family.</text>
</comment>
<feature type="transmembrane region" description="Helical" evidence="6">
    <location>
        <begin position="171"/>
        <end position="193"/>
    </location>
</feature>
<evidence type="ECO:0000313" key="8">
    <source>
        <dbReference type="Proteomes" id="UP001459277"/>
    </source>
</evidence>
<keyword evidence="3" id="KW-0238">DNA-binding</keyword>
<keyword evidence="6" id="KW-0472">Membrane</keyword>
<proteinExistence type="inferred from homology"/>
<dbReference type="InterPro" id="IPR000814">
    <property type="entry name" value="TBP"/>
</dbReference>
<evidence type="ECO:0000256" key="6">
    <source>
        <dbReference type="SAM" id="Phobius"/>
    </source>
</evidence>
<evidence type="ECO:0000256" key="4">
    <source>
        <dbReference type="ARBA" id="ARBA00023163"/>
    </source>
</evidence>
<protein>
    <submittedName>
        <fullName evidence="7">Uncharacterized protein</fullName>
    </submittedName>
</protein>
<accession>A0AAW2CQC9</accession>
<dbReference type="FunFam" id="3.30.310.10:FF:000002">
    <property type="entry name" value="TATA-box-binding protein 2"/>
    <property type="match status" value="1"/>
</dbReference>
<evidence type="ECO:0000256" key="1">
    <source>
        <dbReference type="ARBA" id="ARBA00004123"/>
    </source>
</evidence>
<dbReference type="Proteomes" id="UP001459277">
    <property type="component" value="Unassembled WGS sequence"/>
</dbReference>
<keyword evidence="4" id="KW-0804">Transcription</keyword>
<keyword evidence="5" id="KW-0539">Nucleus</keyword>
<name>A0AAW2CQC9_9ROSI</name>
<dbReference type="AlphaFoldDB" id="A0AAW2CQC9"/>
<dbReference type="GO" id="GO:0003677">
    <property type="term" value="F:DNA binding"/>
    <property type="evidence" value="ECO:0007669"/>
    <property type="project" value="UniProtKB-KW"/>
</dbReference>
<evidence type="ECO:0000256" key="5">
    <source>
        <dbReference type="ARBA" id="ARBA00023242"/>
    </source>
</evidence>
<organism evidence="7 8">
    <name type="scientific">Lithocarpus litseifolius</name>
    <dbReference type="NCBI Taxonomy" id="425828"/>
    <lineage>
        <taxon>Eukaryota</taxon>
        <taxon>Viridiplantae</taxon>
        <taxon>Streptophyta</taxon>
        <taxon>Embryophyta</taxon>
        <taxon>Tracheophyta</taxon>
        <taxon>Spermatophyta</taxon>
        <taxon>Magnoliopsida</taxon>
        <taxon>eudicotyledons</taxon>
        <taxon>Gunneridae</taxon>
        <taxon>Pentapetalae</taxon>
        <taxon>rosids</taxon>
        <taxon>fabids</taxon>
        <taxon>Fagales</taxon>
        <taxon>Fagaceae</taxon>
        <taxon>Lithocarpus</taxon>
    </lineage>
</organism>
<dbReference type="GO" id="GO:0006352">
    <property type="term" value="P:DNA-templated transcription initiation"/>
    <property type="evidence" value="ECO:0007669"/>
    <property type="project" value="InterPro"/>
</dbReference>
<dbReference type="Gene3D" id="3.30.310.10">
    <property type="entry name" value="TATA-Binding Protein"/>
    <property type="match status" value="1"/>
</dbReference>
<sequence length="293" mass="32962">MGGHIEVSVVGYFPLLMVLKCGRGFLFPQELEEFGQTIIECSTDEPSHNMDFIHQSVASDTPNDKQKSEAGCSYEDPYPGRLRRLLYPEQIIRNNVYFEDQRPDNQLHQNDLMKLGFPAKFKDFKIQNIVGSSDVKFPIRLEGLAYSHGAFSSYEPELFPGLTYRMKQPKIVLLIFVSGKIVLTGAKVLYAILVGSDQHCFISNLKVRDETYTAFENIYPVLTEFRKTSNDFVGREARSCLQKLGGGIPGNVAAEPGLNRKYKSKLCIGSLVFKLKKMCSVSAFKFLGSDVVE</sequence>
<reference evidence="7 8" key="1">
    <citation type="submission" date="2024-01" db="EMBL/GenBank/DDBJ databases">
        <title>A telomere-to-telomere, gap-free genome of sweet tea (Lithocarpus litseifolius).</title>
        <authorList>
            <person name="Zhou J."/>
        </authorList>
    </citation>
    <scope>NUCLEOTIDE SEQUENCE [LARGE SCALE GENOMIC DNA]</scope>
    <source>
        <strain evidence="7">Zhou-2022a</strain>
        <tissue evidence="7">Leaf</tissue>
    </source>
</reference>
<evidence type="ECO:0000256" key="3">
    <source>
        <dbReference type="ARBA" id="ARBA00023125"/>
    </source>
</evidence>
<dbReference type="EMBL" id="JAZDWU010000006">
    <property type="protein sequence ID" value="KAK9999712.1"/>
    <property type="molecule type" value="Genomic_DNA"/>
</dbReference>
<keyword evidence="6" id="KW-1133">Transmembrane helix</keyword>
<dbReference type="GO" id="GO:0005634">
    <property type="term" value="C:nucleus"/>
    <property type="evidence" value="ECO:0007669"/>
    <property type="project" value="UniProtKB-SubCell"/>
</dbReference>
<dbReference type="InterPro" id="IPR012295">
    <property type="entry name" value="TBP_dom_sf"/>
</dbReference>
<dbReference type="Pfam" id="PF00352">
    <property type="entry name" value="TBP"/>
    <property type="match status" value="1"/>
</dbReference>
<evidence type="ECO:0000313" key="7">
    <source>
        <dbReference type="EMBL" id="KAK9999712.1"/>
    </source>
</evidence>